<dbReference type="VEuPathDB" id="VectorBase:PPAPM1_011422"/>
<dbReference type="Proteomes" id="UP000092462">
    <property type="component" value="Unassembled WGS sequence"/>
</dbReference>
<evidence type="ECO:0000256" key="6">
    <source>
        <dbReference type="ARBA" id="ARBA00022989"/>
    </source>
</evidence>
<feature type="transmembrane region" description="Helical" evidence="10">
    <location>
        <begin position="184"/>
        <end position="213"/>
    </location>
</feature>
<feature type="transmembrane region" description="Helical" evidence="10">
    <location>
        <begin position="292"/>
        <end position="313"/>
    </location>
</feature>
<sequence length="385" mass="44784">MSDIEILELHEKFIKLYQTFSAWATLDIIYPTCGKNVKFLKMSFIPLWCFLVLIFSVYTIFYIDDSVSKFYSGIFVGAFYQAAFKFYVIFIGHEKNFNKMFHYMETLTKTTKIPLVDQIRRKRLTKSINFGFLCSKILLYLIRAAALFVCLYGFNVSNYCCPAFYRIPSFLISDENPYKNFVSIIFEIFSIMMLCELVSVADSLFFIFLAYFVGELNSLSEVILSLNDSEIVKTDSCRFLRYIYISHKNVLLNLRILQTIYWQLNLQFIATNFVYVCLLLMMVRFYDSSLTSFMAFVAGTTQLFVLCFFGQIIRNRTEAIGEALYNTRWYEMQLKEQTALLIMMAASQKPIGLSAGGIMNLSFNTFANILRTAFTYGAFLYTVIE</sequence>
<dbReference type="GO" id="GO:0004984">
    <property type="term" value="F:olfactory receptor activity"/>
    <property type="evidence" value="ECO:0007669"/>
    <property type="project" value="InterPro"/>
</dbReference>
<dbReference type="InterPro" id="IPR004117">
    <property type="entry name" value="7tm6_olfct_rcpt"/>
</dbReference>
<dbReference type="EMBL" id="AJVK01012952">
    <property type="status" value="NOT_ANNOTATED_CDS"/>
    <property type="molecule type" value="Genomic_DNA"/>
</dbReference>
<comment type="subcellular location">
    <subcellularLocation>
        <location evidence="1 10">Cell membrane</location>
        <topology evidence="1 10">Multi-pass membrane protein</topology>
    </subcellularLocation>
</comment>
<evidence type="ECO:0000256" key="4">
    <source>
        <dbReference type="ARBA" id="ARBA00022692"/>
    </source>
</evidence>
<evidence type="ECO:0000256" key="1">
    <source>
        <dbReference type="ARBA" id="ARBA00004651"/>
    </source>
</evidence>
<keyword evidence="6 10" id="KW-1133">Transmembrane helix</keyword>
<evidence type="ECO:0000256" key="5">
    <source>
        <dbReference type="ARBA" id="ARBA00022725"/>
    </source>
</evidence>
<dbReference type="Pfam" id="PF02949">
    <property type="entry name" value="7tm_6"/>
    <property type="match status" value="1"/>
</dbReference>
<evidence type="ECO:0000256" key="7">
    <source>
        <dbReference type="ARBA" id="ARBA00023136"/>
    </source>
</evidence>
<comment type="caution">
    <text evidence="10">Lacks conserved residue(s) required for the propagation of feature annotation.</text>
</comment>
<evidence type="ECO:0000256" key="9">
    <source>
        <dbReference type="ARBA" id="ARBA00023224"/>
    </source>
</evidence>
<keyword evidence="3 10" id="KW-0716">Sensory transduction</keyword>
<dbReference type="VEuPathDB" id="VectorBase:PPAI013160"/>
<proteinExistence type="inferred from homology"/>
<feature type="transmembrane region" description="Helical" evidence="10">
    <location>
        <begin position="44"/>
        <end position="63"/>
    </location>
</feature>
<name>A0A3F2ZEA1_PHLPP</name>
<dbReference type="GO" id="GO:0005886">
    <property type="term" value="C:plasma membrane"/>
    <property type="evidence" value="ECO:0007669"/>
    <property type="project" value="UniProtKB-SubCell"/>
</dbReference>
<keyword evidence="4 10" id="KW-0812">Transmembrane</keyword>
<evidence type="ECO:0000256" key="10">
    <source>
        <dbReference type="RuleBase" id="RU351113"/>
    </source>
</evidence>
<feature type="transmembrane region" description="Helical" evidence="10">
    <location>
        <begin position="264"/>
        <end position="286"/>
    </location>
</feature>
<dbReference type="PANTHER" id="PTHR21137">
    <property type="entry name" value="ODORANT RECEPTOR"/>
    <property type="match status" value="1"/>
</dbReference>
<keyword evidence="5 10" id="KW-0552">Olfaction</keyword>
<keyword evidence="8 10" id="KW-0675">Receptor</keyword>
<keyword evidence="7 10" id="KW-0472">Membrane</keyword>
<dbReference type="AlphaFoldDB" id="A0A3F2ZEA1"/>
<comment type="similarity">
    <text evidence="10">Belongs to the insect chemoreceptor superfamily. Heteromeric odorant receptor channel (TC 1.A.69) family.</text>
</comment>
<keyword evidence="2" id="KW-1003">Cell membrane</keyword>
<dbReference type="EnsemblMetazoa" id="PPAI013160-RA">
    <property type="protein sequence ID" value="PPAI013160-PA"/>
    <property type="gene ID" value="PPAI013160"/>
</dbReference>
<accession>A0A3F2ZEA1</accession>
<protein>
    <recommendedName>
        <fullName evidence="10">Odorant receptor</fullName>
    </recommendedName>
</protein>
<evidence type="ECO:0000256" key="2">
    <source>
        <dbReference type="ARBA" id="ARBA00022475"/>
    </source>
</evidence>
<dbReference type="PANTHER" id="PTHR21137:SF35">
    <property type="entry name" value="ODORANT RECEPTOR 19A-RELATED"/>
    <property type="match status" value="1"/>
</dbReference>
<evidence type="ECO:0000256" key="3">
    <source>
        <dbReference type="ARBA" id="ARBA00022606"/>
    </source>
</evidence>
<organism evidence="11 12">
    <name type="scientific">Phlebotomus papatasi</name>
    <name type="common">Sandfly</name>
    <dbReference type="NCBI Taxonomy" id="29031"/>
    <lineage>
        <taxon>Eukaryota</taxon>
        <taxon>Metazoa</taxon>
        <taxon>Ecdysozoa</taxon>
        <taxon>Arthropoda</taxon>
        <taxon>Hexapoda</taxon>
        <taxon>Insecta</taxon>
        <taxon>Pterygota</taxon>
        <taxon>Neoptera</taxon>
        <taxon>Endopterygota</taxon>
        <taxon>Diptera</taxon>
        <taxon>Nematocera</taxon>
        <taxon>Psychodoidea</taxon>
        <taxon>Psychodidae</taxon>
        <taxon>Phlebotomus</taxon>
        <taxon>Phlebotomus</taxon>
    </lineage>
</organism>
<dbReference type="GO" id="GO:0005549">
    <property type="term" value="F:odorant binding"/>
    <property type="evidence" value="ECO:0007669"/>
    <property type="project" value="InterPro"/>
</dbReference>
<evidence type="ECO:0000256" key="8">
    <source>
        <dbReference type="ARBA" id="ARBA00023170"/>
    </source>
</evidence>
<keyword evidence="9 10" id="KW-0807">Transducer</keyword>
<dbReference type="GO" id="GO:0007165">
    <property type="term" value="P:signal transduction"/>
    <property type="evidence" value="ECO:0007669"/>
    <property type="project" value="UniProtKB-KW"/>
</dbReference>
<feature type="transmembrane region" description="Helical" evidence="10">
    <location>
        <begin position="69"/>
        <end position="90"/>
    </location>
</feature>
<evidence type="ECO:0000313" key="12">
    <source>
        <dbReference type="Proteomes" id="UP000092462"/>
    </source>
</evidence>
<keyword evidence="12" id="KW-1185">Reference proteome</keyword>
<evidence type="ECO:0000313" key="11">
    <source>
        <dbReference type="EnsemblMetazoa" id="PPAI013160-PA"/>
    </source>
</evidence>
<feature type="transmembrane region" description="Helical" evidence="10">
    <location>
        <begin position="130"/>
        <end position="154"/>
    </location>
</feature>
<reference evidence="11" key="1">
    <citation type="submission" date="2022-08" db="UniProtKB">
        <authorList>
            <consortium name="EnsemblMetazoa"/>
        </authorList>
    </citation>
    <scope>IDENTIFICATION</scope>
    <source>
        <strain evidence="11">Israel</strain>
    </source>
</reference>